<proteinExistence type="predicted"/>
<dbReference type="AlphaFoldDB" id="A0A388K8Y4"/>
<dbReference type="Gramene" id="GBG66534">
    <property type="protein sequence ID" value="GBG66534"/>
    <property type="gene ID" value="CBR_g63117"/>
</dbReference>
<accession>A0A388K8Y4</accession>
<reference evidence="1 2" key="1">
    <citation type="journal article" date="2018" name="Cell">
        <title>The Chara Genome: Secondary Complexity and Implications for Plant Terrestrialization.</title>
        <authorList>
            <person name="Nishiyama T."/>
            <person name="Sakayama H."/>
            <person name="Vries J.D."/>
            <person name="Buschmann H."/>
            <person name="Saint-Marcoux D."/>
            <person name="Ullrich K.K."/>
            <person name="Haas F.B."/>
            <person name="Vanderstraeten L."/>
            <person name="Becker D."/>
            <person name="Lang D."/>
            <person name="Vosolsobe S."/>
            <person name="Rombauts S."/>
            <person name="Wilhelmsson P.K.I."/>
            <person name="Janitza P."/>
            <person name="Kern R."/>
            <person name="Heyl A."/>
            <person name="Rumpler F."/>
            <person name="Villalobos L.I.A.C."/>
            <person name="Clay J.M."/>
            <person name="Skokan R."/>
            <person name="Toyoda A."/>
            <person name="Suzuki Y."/>
            <person name="Kagoshima H."/>
            <person name="Schijlen E."/>
            <person name="Tajeshwar N."/>
            <person name="Catarino B."/>
            <person name="Hetherington A.J."/>
            <person name="Saltykova A."/>
            <person name="Bonnot C."/>
            <person name="Breuninger H."/>
            <person name="Symeonidi A."/>
            <person name="Radhakrishnan G.V."/>
            <person name="Van Nieuwerburgh F."/>
            <person name="Deforce D."/>
            <person name="Chang C."/>
            <person name="Karol K.G."/>
            <person name="Hedrich R."/>
            <person name="Ulvskov P."/>
            <person name="Glockner G."/>
            <person name="Delwiche C.F."/>
            <person name="Petrasek J."/>
            <person name="Van de Peer Y."/>
            <person name="Friml J."/>
            <person name="Beilby M."/>
            <person name="Dolan L."/>
            <person name="Kohara Y."/>
            <person name="Sugano S."/>
            <person name="Fujiyama A."/>
            <person name="Delaux P.-M."/>
            <person name="Quint M."/>
            <person name="TheiBen G."/>
            <person name="Hagemann M."/>
            <person name="Harholt J."/>
            <person name="Dunand C."/>
            <person name="Zachgo S."/>
            <person name="Langdale J."/>
            <person name="Maumus F."/>
            <person name="Straeten D.V.D."/>
            <person name="Gould S.B."/>
            <person name="Rensing S.A."/>
        </authorList>
    </citation>
    <scope>NUCLEOTIDE SEQUENCE [LARGE SCALE GENOMIC DNA]</scope>
    <source>
        <strain evidence="1 2">S276</strain>
    </source>
</reference>
<evidence type="ECO:0000313" key="1">
    <source>
        <dbReference type="EMBL" id="GBG66534.1"/>
    </source>
</evidence>
<gene>
    <name evidence="1" type="ORF">CBR_g63117</name>
</gene>
<dbReference type="Proteomes" id="UP000265515">
    <property type="component" value="Unassembled WGS sequence"/>
</dbReference>
<organism evidence="1 2">
    <name type="scientific">Chara braunii</name>
    <name type="common">Braun's stonewort</name>
    <dbReference type="NCBI Taxonomy" id="69332"/>
    <lineage>
        <taxon>Eukaryota</taxon>
        <taxon>Viridiplantae</taxon>
        <taxon>Streptophyta</taxon>
        <taxon>Charophyceae</taxon>
        <taxon>Charales</taxon>
        <taxon>Characeae</taxon>
        <taxon>Chara</taxon>
    </lineage>
</organism>
<keyword evidence="2" id="KW-1185">Reference proteome</keyword>
<sequence>MTKAYVLAALDMKEDDRLVDASIRDEIMMKKKVLIDLSNATSEFHSDLVHSAALDPAPSTGVADDGTVPTPLIGGGRADPHTPYVVVLAAAVGKGPPCSLAAGATPLVGVVAPVVAPLELAPADIAGGATTGVVAAAIVPVWAAVGIVEAVAANASAVVVASFAIAPHAVVVDGAHVVVVVSSVAAAVGRLADAVAQALVLAVVDAERACDVVAPSAFMRCRVADVATVAAPVGPIVAAFAVVPHGLAVSAHPGVVLAAVVPFGLAPAATGPASTVTVAFAVVRRGVAFVVVHRRGVVAFAVVHRRLADVVVLPASLEQVVAAFGVVPLGLAVCGRLGVVLPAIVR</sequence>
<comment type="caution">
    <text evidence="1">The sequence shown here is derived from an EMBL/GenBank/DDBJ whole genome shotgun (WGS) entry which is preliminary data.</text>
</comment>
<name>A0A388K8Y4_CHABU</name>
<dbReference type="EMBL" id="BFEA01000075">
    <property type="protein sequence ID" value="GBG66534.1"/>
    <property type="molecule type" value="Genomic_DNA"/>
</dbReference>
<evidence type="ECO:0000313" key="2">
    <source>
        <dbReference type="Proteomes" id="UP000265515"/>
    </source>
</evidence>
<protein>
    <submittedName>
        <fullName evidence="1">Uncharacterized protein</fullName>
    </submittedName>
</protein>